<comment type="caution">
    <text evidence="1">The sequence shown here is derived from an EMBL/GenBank/DDBJ whole genome shotgun (WGS) entry which is preliminary data.</text>
</comment>
<dbReference type="AlphaFoldDB" id="A0A3M8VLH8"/>
<proteinExistence type="predicted"/>
<dbReference type="EMBL" id="RIBZ01000326">
    <property type="protein sequence ID" value="RNG17847.1"/>
    <property type="molecule type" value="Genomic_DNA"/>
</dbReference>
<reference evidence="1 2" key="1">
    <citation type="submission" date="2018-11" db="EMBL/GenBank/DDBJ databases">
        <title>The Potential of Streptomyces as Biocontrol Agents against the Tomato grey mould, Botrytis cinerea (Gray mold) Frontiers in Microbiology.</title>
        <authorList>
            <person name="Li D."/>
        </authorList>
    </citation>
    <scope>NUCLEOTIDE SEQUENCE [LARGE SCALE GENOMIC DNA]</scope>
    <source>
        <strain evidence="1 2">NEAU-LD23</strain>
    </source>
</reference>
<accession>A0A3M8VLH8</accession>
<name>A0A3M8VLH8_9ACTN</name>
<sequence length="83" mass="9141">MQPLILRTGLDAPHDLALQERMPGDFRSVRQSQLHTVTALFEASPYRFQDVLVVQHAAPLPSGSGVPFLRLRSAPEVDPIPGQ</sequence>
<organism evidence="1 2">
    <name type="scientific">Streptomyces botrytidirepellens</name>
    <dbReference type="NCBI Taxonomy" id="2486417"/>
    <lineage>
        <taxon>Bacteria</taxon>
        <taxon>Bacillati</taxon>
        <taxon>Actinomycetota</taxon>
        <taxon>Actinomycetes</taxon>
        <taxon>Kitasatosporales</taxon>
        <taxon>Streptomycetaceae</taxon>
        <taxon>Streptomyces</taxon>
    </lineage>
</organism>
<dbReference type="Proteomes" id="UP000275401">
    <property type="component" value="Unassembled WGS sequence"/>
</dbReference>
<keyword evidence="2" id="KW-1185">Reference proteome</keyword>
<evidence type="ECO:0000313" key="1">
    <source>
        <dbReference type="EMBL" id="RNG17847.1"/>
    </source>
</evidence>
<protein>
    <submittedName>
        <fullName evidence="1">Uncharacterized protein</fullName>
    </submittedName>
</protein>
<gene>
    <name evidence="1" type="ORF">EEJ42_29090</name>
</gene>
<evidence type="ECO:0000313" key="2">
    <source>
        <dbReference type="Proteomes" id="UP000275401"/>
    </source>
</evidence>